<gene>
    <name evidence="1" type="ORF">BSZ32_06170</name>
</gene>
<sequence length="62" mass="7171">MDYLKIAGCNLLQGKPNSDKKIILTWVGHFEHSWVKSVTEKDKLVSTVLYEKVFTFQDRLTA</sequence>
<organism evidence="1 2">
    <name type="scientific">Rubritalea profundi</name>
    <dbReference type="NCBI Taxonomy" id="1658618"/>
    <lineage>
        <taxon>Bacteria</taxon>
        <taxon>Pseudomonadati</taxon>
        <taxon>Verrucomicrobiota</taxon>
        <taxon>Verrucomicrobiia</taxon>
        <taxon>Verrucomicrobiales</taxon>
        <taxon>Rubritaleaceae</taxon>
        <taxon>Rubritalea</taxon>
    </lineage>
</organism>
<dbReference type="Proteomes" id="UP000239907">
    <property type="component" value="Unassembled WGS sequence"/>
</dbReference>
<evidence type="ECO:0000313" key="2">
    <source>
        <dbReference type="Proteomes" id="UP000239907"/>
    </source>
</evidence>
<proteinExistence type="predicted"/>
<dbReference type="AlphaFoldDB" id="A0A2S7U0U6"/>
<comment type="caution">
    <text evidence="1">The sequence shown here is derived from an EMBL/GenBank/DDBJ whole genome shotgun (WGS) entry which is preliminary data.</text>
</comment>
<reference evidence="1 2" key="1">
    <citation type="submission" date="2016-12" db="EMBL/GenBank/DDBJ databases">
        <title>Study of bacterial adaptation to deep sea.</title>
        <authorList>
            <person name="Song J."/>
            <person name="Yoshizawa S."/>
            <person name="Kogure K."/>
        </authorList>
    </citation>
    <scope>NUCLEOTIDE SEQUENCE [LARGE SCALE GENOMIC DNA]</scope>
    <source>
        <strain evidence="1 2">SAORIC-165</strain>
    </source>
</reference>
<accession>A0A2S7U0U6</accession>
<name>A0A2S7U0U6_9BACT</name>
<keyword evidence="2" id="KW-1185">Reference proteome</keyword>
<protein>
    <submittedName>
        <fullName evidence="1">Uncharacterized protein</fullName>
    </submittedName>
</protein>
<evidence type="ECO:0000313" key="1">
    <source>
        <dbReference type="EMBL" id="PQJ28127.1"/>
    </source>
</evidence>
<dbReference type="EMBL" id="MQWA01000001">
    <property type="protein sequence ID" value="PQJ28127.1"/>
    <property type="molecule type" value="Genomic_DNA"/>
</dbReference>